<dbReference type="InterPro" id="IPR049174">
    <property type="entry name" value="Beta-AFase-like"/>
</dbReference>
<sequence precursor="true">MLRSLALIVAVVAPFSTRTQAQSLVVADVAASPRAVVQPVAVDEVTWTDGFWADRARVCRERSIPAMWELMRGSKYKPFYEHFLIAAGDMEGDYHGAPWNDGDFYKWIEAASTAIACEPNAELEAAIDKSVRAVVAAQRKDGYLHTPVLIRQRNGDAAAKPFADRNDFEVYNLGHLMTAGCVHYRATGKRELLDTAERAAQFLEKAFANPTPQMSRQAVCPSHYMGLIELYRTTRNDRYLLLAQTVIDLRNVAAGVGGGGGDDNQDRIPFVDQREAVGHAVRANYLFAGAADMYLETGDERLLPALEAVWHNVTRKKLYVTGACGALFDGASPDGSPKQNEITRIHQAYGRNYQLPSETAHNETCAAIGAVMWNWRRYLATGEGRHLDWIELAMHNAVLAGVSLEGTDYFYTNPLRVTDPPPLELRWSRQREPFVVSYCCPPNVVRTVAQLGGYAYGKADEAVSVNLYGASVLETKLKGETLRLVQETAFPWSGHVRIRIETAPQQPWTLRLRKPSWAADMSLKVNGEAVAVEVVDGFAVVRHAWNVGDEVSVTIPMPVVCLESHPLVEETRGQLAIKRGPIVYCLESADLPAGVTVGQLRLDPTADFAVRYDDDLLNGMAVIEADLPMVEPESWDSLYRPATETATRTIRAQFIPYYAWGNRGGEEMTVWVPRGKTPD</sequence>
<name>A0A518K9F8_9BACT</name>
<dbReference type="GO" id="GO:0005975">
    <property type="term" value="P:carbohydrate metabolic process"/>
    <property type="evidence" value="ECO:0007669"/>
    <property type="project" value="InterPro"/>
</dbReference>
<dbReference type="InterPro" id="IPR049049">
    <property type="entry name" value="Beta-AFase-like_GH127_C"/>
</dbReference>
<accession>A0A518K9F8</accession>
<dbReference type="PANTHER" id="PTHR43465">
    <property type="entry name" value="DUF1680 DOMAIN PROTEIN (AFU_ORTHOLOGUE AFUA_1G08910)"/>
    <property type="match status" value="1"/>
</dbReference>
<evidence type="ECO:0000259" key="4">
    <source>
        <dbReference type="Pfam" id="PF20737"/>
    </source>
</evidence>
<gene>
    <name evidence="5" type="primary">hypBA1_4</name>
    <name evidence="5" type="ORF">Spa11_26290</name>
</gene>
<evidence type="ECO:0000256" key="1">
    <source>
        <dbReference type="SAM" id="SignalP"/>
    </source>
</evidence>
<dbReference type="RefSeq" id="WP_197529363.1">
    <property type="nucleotide sequence ID" value="NZ_CP036349.1"/>
</dbReference>
<dbReference type="GO" id="GO:0102478">
    <property type="term" value="F:beta-L-arabinofuranosidase activity"/>
    <property type="evidence" value="ECO:0007669"/>
    <property type="project" value="UniProtKB-EC"/>
</dbReference>
<feature type="domain" description="Non-reducing end beta-L-arabinofuranosidase-like GH127 middle" evidence="3">
    <location>
        <begin position="463"/>
        <end position="557"/>
    </location>
</feature>
<dbReference type="Pfam" id="PF20736">
    <property type="entry name" value="Glyco_hydro127M"/>
    <property type="match status" value="1"/>
</dbReference>
<dbReference type="SUPFAM" id="SSF48208">
    <property type="entry name" value="Six-hairpin glycosidases"/>
    <property type="match status" value="1"/>
</dbReference>
<dbReference type="InterPro" id="IPR012878">
    <property type="entry name" value="Beta-AFase-like_GH127_cat"/>
</dbReference>
<dbReference type="Pfam" id="PF07944">
    <property type="entry name" value="Beta-AFase-like_GH127_cat"/>
    <property type="match status" value="1"/>
</dbReference>
<protein>
    <submittedName>
        <fullName evidence="5">Non-reducing end beta-L-arabinofuranosidase</fullName>
        <ecNumber evidence="5">3.2.1.185</ecNumber>
    </submittedName>
</protein>
<keyword evidence="1" id="KW-0732">Signal</keyword>
<dbReference type="KEGG" id="bmei:Spa11_26290"/>
<dbReference type="InterPro" id="IPR049046">
    <property type="entry name" value="Beta-AFase-like_GH127_middle"/>
</dbReference>
<evidence type="ECO:0000259" key="2">
    <source>
        <dbReference type="Pfam" id="PF07944"/>
    </source>
</evidence>
<dbReference type="EC" id="3.2.1.185" evidence="5"/>
<feature type="signal peptide" evidence="1">
    <location>
        <begin position="1"/>
        <end position="21"/>
    </location>
</feature>
<dbReference type="AlphaFoldDB" id="A0A518K9F8"/>
<dbReference type="EMBL" id="CP036349">
    <property type="protein sequence ID" value="QDV74426.1"/>
    <property type="molecule type" value="Genomic_DNA"/>
</dbReference>
<organism evidence="5 6">
    <name type="scientific">Botrimarina mediterranea</name>
    <dbReference type="NCBI Taxonomy" id="2528022"/>
    <lineage>
        <taxon>Bacteria</taxon>
        <taxon>Pseudomonadati</taxon>
        <taxon>Planctomycetota</taxon>
        <taxon>Planctomycetia</taxon>
        <taxon>Pirellulales</taxon>
        <taxon>Lacipirellulaceae</taxon>
        <taxon>Botrimarina</taxon>
    </lineage>
</organism>
<keyword evidence="5" id="KW-0378">Hydrolase</keyword>
<feature type="chain" id="PRO_5022045203" evidence="1">
    <location>
        <begin position="22"/>
        <end position="679"/>
    </location>
</feature>
<proteinExistence type="predicted"/>
<dbReference type="InterPro" id="IPR008928">
    <property type="entry name" value="6-hairpin_glycosidase_sf"/>
</dbReference>
<dbReference type="PANTHER" id="PTHR43465:SF1">
    <property type="entry name" value="NON-REDUCING END BETA-L-ARABINOFURANOSIDASE"/>
    <property type="match status" value="1"/>
</dbReference>
<dbReference type="Gene3D" id="1.50.10.20">
    <property type="match status" value="1"/>
</dbReference>
<dbReference type="Proteomes" id="UP000316426">
    <property type="component" value="Chromosome"/>
</dbReference>
<evidence type="ECO:0000313" key="5">
    <source>
        <dbReference type="EMBL" id="QDV74426.1"/>
    </source>
</evidence>
<feature type="domain" description="Non-reducing end beta-L-arabinofuranosidase-like GH127 catalytic" evidence="2">
    <location>
        <begin position="44"/>
        <end position="452"/>
    </location>
</feature>
<evidence type="ECO:0000259" key="3">
    <source>
        <dbReference type="Pfam" id="PF20736"/>
    </source>
</evidence>
<keyword evidence="6" id="KW-1185">Reference proteome</keyword>
<keyword evidence="5" id="KW-0326">Glycosidase</keyword>
<dbReference type="Pfam" id="PF20737">
    <property type="entry name" value="Glyco_hydro127C"/>
    <property type="match status" value="1"/>
</dbReference>
<evidence type="ECO:0000313" key="6">
    <source>
        <dbReference type="Proteomes" id="UP000316426"/>
    </source>
</evidence>
<feature type="domain" description="Non-reducing end beta-L-arabinofuranosidase-like GH127 C-terminal" evidence="4">
    <location>
        <begin position="561"/>
        <end position="673"/>
    </location>
</feature>
<reference evidence="5 6" key="1">
    <citation type="submission" date="2019-02" db="EMBL/GenBank/DDBJ databases">
        <title>Deep-cultivation of Planctomycetes and their phenomic and genomic characterization uncovers novel biology.</title>
        <authorList>
            <person name="Wiegand S."/>
            <person name="Jogler M."/>
            <person name="Boedeker C."/>
            <person name="Pinto D."/>
            <person name="Vollmers J."/>
            <person name="Rivas-Marin E."/>
            <person name="Kohn T."/>
            <person name="Peeters S.H."/>
            <person name="Heuer A."/>
            <person name="Rast P."/>
            <person name="Oberbeckmann S."/>
            <person name="Bunk B."/>
            <person name="Jeske O."/>
            <person name="Meyerdierks A."/>
            <person name="Storesund J.E."/>
            <person name="Kallscheuer N."/>
            <person name="Luecker S."/>
            <person name="Lage O.M."/>
            <person name="Pohl T."/>
            <person name="Merkel B.J."/>
            <person name="Hornburger P."/>
            <person name="Mueller R.-W."/>
            <person name="Bruemmer F."/>
            <person name="Labrenz M."/>
            <person name="Spormann A.M."/>
            <person name="Op den Camp H."/>
            <person name="Overmann J."/>
            <person name="Amann R."/>
            <person name="Jetten M.S.M."/>
            <person name="Mascher T."/>
            <person name="Medema M.H."/>
            <person name="Devos D.P."/>
            <person name="Kaster A.-K."/>
            <person name="Ovreas L."/>
            <person name="Rohde M."/>
            <person name="Galperin M.Y."/>
            <person name="Jogler C."/>
        </authorList>
    </citation>
    <scope>NUCLEOTIDE SEQUENCE [LARGE SCALE GENOMIC DNA]</scope>
    <source>
        <strain evidence="5 6">Spa11</strain>
    </source>
</reference>